<sequence>MINFSDQGVLTFCEGNLNSMMIWYNQFRQKLIKPHHHATNYVNSYR</sequence>
<dbReference type="EMBL" id="CBTB010000098">
    <property type="protein sequence ID" value="CDH32175.1"/>
    <property type="molecule type" value="Genomic_DNA"/>
</dbReference>
<evidence type="ECO:0000313" key="1">
    <source>
        <dbReference type="EMBL" id="CDH32175.1"/>
    </source>
</evidence>
<comment type="caution">
    <text evidence="1">The sequence shown here is derived from an EMBL/GenBank/DDBJ whole genome shotgun (WGS) entry which is preliminary data.</text>
</comment>
<accession>A0A077QGJ0</accession>
<protein>
    <submittedName>
        <fullName evidence="1">Uncharacterized protein</fullName>
    </submittedName>
</protein>
<dbReference type="HOGENOM" id="CLU_3190719_0_0_6"/>
<dbReference type="Proteomes" id="UP000028480">
    <property type="component" value="Unassembled WGS sequence"/>
</dbReference>
<name>A0A077QGJ0_XENBV</name>
<organism evidence="1">
    <name type="scientific">Xenorhabdus bovienii str. Intermedium</name>
    <dbReference type="NCBI Taxonomy" id="1379677"/>
    <lineage>
        <taxon>Bacteria</taxon>
        <taxon>Pseudomonadati</taxon>
        <taxon>Pseudomonadota</taxon>
        <taxon>Gammaproteobacteria</taxon>
        <taxon>Enterobacterales</taxon>
        <taxon>Morganellaceae</taxon>
        <taxon>Xenorhabdus</taxon>
    </lineage>
</organism>
<proteinExistence type="predicted"/>
<reference evidence="1" key="1">
    <citation type="submission" date="2013-07" db="EMBL/GenBank/DDBJ databases">
        <title>Sub-species coevolution in mutualistic symbiosis.</title>
        <authorList>
            <person name="Murfin K."/>
            <person name="Klassen J."/>
            <person name="Lee M."/>
            <person name="Forst S."/>
            <person name="Stock P."/>
            <person name="Goodrich-Blair H."/>
        </authorList>
    </citation>
    <scope>NUCLEOTIDE SEQUENCE [LARGE SCALE GENOMIC DNA]</scope>
    <source>
        <strain evidence="1">Intermedium</strain>
    </source>
</reference>
<dbReference type="AlphaFoldDB" id="A0A077QGJ0"/>
<gene>
    <name evidence="1" type="ORF">XBI1_1870141</name>
</gene>